<protein>
    <submittedName>
        <fullName evidence="1">Uncharacterized protein</fullName>
    </submittedName>
</protein>
<evidence type="ECO:0000313" key="1">
    <source>
        <dbReference type="EMBL" id="KUF14752.1"/>
    </source>
</evidence>
<organism evidence="1 2">
    <name type="scientific">Streptomyces silvensis</name>
    <dbReference type="NCBI Taxonomy" id="1765722"/>
    <lineage>
        <taxon>Bacteria</taxon>
        <taxon>Bacillati</taxon>
        <taxon>Actinomycetota</taxon>
        <taxon>Actinomycetes</taxon>
        <taxon>Kitasatosporales</taxon>
        <taxon>Streptomycetaceae</taxon>
        <taxon>Streptomyces</taxon>
    </lineage>
</organism>
<accession>A0A0W7WW08</accession>
<comment type="caution">
    <text evidence="1">The sequence shown here is derived from an EMBL/GenBank/DDBJ whole genome shotgun (WGS) entry which is preliminary data.</text>
</comment>
<dbReference type="Proteomes" id="UP000054804">
    <property type="component" value="Unassembled WGS sequence"/>
</dbReference>
<sequence>MSGREVSGARGTGVAVKAVVLALLGAVCVGCGGSDASGGSEGAGGGKAGAVVDDGPHKLVAPKAVLGGYRTVDGITSAGLEGHARLGVRDAENVQAVYGSGAKGNPMGGGMIQFTGVYGKIADPEKTVDAMFSDLTDKAEKKGRGGERNEMLGTPQDFDADGAVLKCQATKVSQGSAAGTGSGPEGARTARMALCAWADRSTAAVVLPMDVRAIKAGRATPLREAAETTRKLRAEVRVER</sequence>
<reference evidence="1 2" key="1">
    <citation type="submission" date="2015-12" db="EMBL/GenBank/DDBJ databases">
        <title>Draft genome sequence of Streptomyces silvensis ATCC 53525, a producer of novel hormone antagonists.</title>
        <authorList>
            <person name="Johnston C.W."/>
            <person name="Li Y."/>
            <person name="Magarvey N.A."/>
        </authorList>
    </citation>
    <scope>NUCLEOTIDE SEQUENCE [LARGE SCALE GENOMIC DNA]</scope>
    <source>
        <strain evidence="1 2">ATCC 53525</strain>
    </source>
</reference>
<proteinExistence type="predicted"/>
<keyword evidence="2" id="KW-1185">Reference proteome</keyword>
<evidence type="ECO:0000313" key="2">
    <source>
        <dbReference type="Proteomes" id="UP000054804"/>
    </source>
</evidence>
<dbReference type="RefSeq" id="WP_157882562.1">
    <property type="nucleotide sequence ID" value="NZ_LOCL01000052.1"/>
</dbReference>
<dbReference type="AlphaFoldDB" id="A0A0W7WW08"/>
<dbReference type="EMBL" id="LOCL01000052">
    <property type="protein sequence ID" value="KUF14752.1"/>
    <property type="molecule type" value="Genomic_DNA"/>
</dbReference>
<gene>
    <name evidence="1" type="ORF">AT728_35185</name>
</gene>
<name>A0A0W7WW08_9ACTN</name>
<dbReference type="OrthoDB" id="4350888at2"/>